<sequence>MRLIPTEELKTNSKLSFDIFTGNENIIFKNGDLVNSEMIKTLKQLNISQIYISDEYSFSNDTYFPTSDQSIINNFIHSFQKFILKIKQHHFVENDFNELYILAEKAVRLHLIFKSKLKLRYLPENMFGNSYVGKNVYIPTLCAILGFYRGYSLEQMTKLFVAAFLRDISLDFPIFKKEANKLHLHPIATCQFLTSKNFNDVEVMEAITQHHELINGEGYPHHLKEDKICDFAKIIAIVDKFFEFREHLDNLSSFKNDLSKFYIDSFKIFDKTLLELLFKNSYFFAPDTLFQLSNNDIVVATPCIKENFWIPHFKIVKPVSQQYRFGETIILEETLNINLKKFVYYVD</sequence>
<evidence type="ECO:0000313" key="1">
    <source>
        <dbReference type="EMBL" id="ONI46503.1"/>
    </source>
</evidence>
<keyword evidence="2" id="KW-1185">Reference proteome</keyword>
<evidence type="ECO:0000313" key="2">
    <source>
        <dbReference type="Proteomes" id="UP000188637"/>
    </source>
</evidence>
<organism evidence="1 2">
    <name type="scientific">Candidatus Epulonipiscium fishelsonii</name>
    <dbReference type="NCBI Taxonomy" id="77094"/>
    <lineage>
        <taxon>Bacteria</taxon>
        <taxon>Bacillati</taxon>
        <taxon>Bacillota</taxon>
        <taxon>Clostridia</taxon>
        <taxon>Lachnospirales</taxon>
        <taxon>Lachnospiraceae</taxon>
        <taxon>Candidatus Epulonipiscium</taxon>
    </lineage>
</organism>
<dbReference type="Proteomes" id="UP000188637">
    <property type="component" value="Unassembled WGS sequence"/>
</dbReference>
<protein>
    <submittedName>
        <fullName evidence="1">Uncharacterized protein</fullName>
    </submittedName>
</protein>
<proteinExistence type="predicted"/>
<comment type="caution">
    <text evidence="1">The sequence shown here is derived from an EMBL/GenBank/DDBJ whole genome shotgun (WGS) entry which is preliminary data.</text>
</comment>
<gene>
    <name evidence="1" type="ORF">AN640_03330</name>
</gene>
<accession>A0ACC8XJ98</accession>
<dbReference type="EMBL" id="LJHD01000009">
    <property type="protein sequence ID" value="ONI46503.1"/>
    <property type="molecule type" value="Genomic_DNA"/>
</dbReference>
<name>A0ACC8XJ98_9FIRM</name>
<reference evidence="1" key="1">
    <citation type="submission" date="2016-08" db="EMBL/GenBank/DDBJ databases">
        <authorList>
            <person name="Ngugi D.K."/>
            <person name="Miyake S."/>
            <person name="Stingl U."/>
        </authorList>
    </citation>
    <scope>NUCLEOTIDE SEQUENCE</scope>
    <source>
        <strain evidence="1">SCG-D08WGA-EpuloA1</strain>
    </source>
</reference>